<dbReference type="EnsemblMetazoa" id="XM_014384026.1">
    <property type="protein sequence ID" value="XP_014239512.1"/>
    <property type="gene ID" value="LOC106660946"/>
</dbReference>
<dbReference type="GeneID" id="106660946"/>
<feature type="signal peptide" evidence="2">
    <location>
        <begin position="1"/>
        <end position="26"/>
    </location>
</feature>
<dbReference type="OrthoDB" id="10671882at2759"/>
<proteinExistence type="predicted"/>
<accession>A0A8I6R6T7</accession>
<evidence type="ECO:0008006" key="5">
    <source>
        <dbReference type="Google" id="ProtNLM"/>
    </source>
</evidence>
<evidence type="ECO:0000313" key="3">
    <source>
        <dbReference type="EnsemblMetazoa" id="XP_014239512.1"/>
    </source>
</evidence>
<evidence type="ECO:0000313" key="4">
    <source>
        <dbReference type="Proteomes" id="UP000494040"/>
    </source>
</evidence>
<dbReference type="RefSeq" id="XP_014239512.1">
    <property type="nucleotide sequence ID" value="XM_014384026.1"/>
</dbReference>
<evidence type="ECO:0000256" key="2">
    <source>
        <dbReference type="SAM" id="SignalP"/>
    </source>
</evidence>
<dbReference type="Proteomes" id="UP000494040">
    <property type="component" value="Unassembled WGS sequence"/>
</dbReference>
<feature type="region of interest" description="Disordered" evidence="1">
    <location>
        <begin position="321"/>
        <end position="375"/>
    </location>
</feature>
<reference evidence="3" key="1">
    <citation type="submission" date="2022-01" db="UniProtKB">
        <authorList>
            <consortium name="EnsemblMetazoa"/>
        </authorList>
    </citation>
    <scope>IDENTIFICATION</scope>
</reference>
<keyword evidence="4" id="KW-1185">Reference proteome</keyword>
<organism evidence="3 4">
    <name type="scientific">Cimex lectularius</name>
    <name type="common">Bed bug</name>
    <name type="synonym">Acanthia lectularia</name>
    <dbReference type="NCBI Taxonomy" id="79782"/>
    <lineage>
        <taxon>Eukaryota</taxon>
        <taxon>Metazoa</taxon>
        <taxon>Ecdysozoa</taxon>
        <taxon>Arthropoda</taxon>
        <taxon>Hexapoda</taxon>
        <taxon>Insecta</taxon>
        <taxon>Pterygota</taxon>
        <taxon>Neoptera</taxon>
        <taxon>Paraneoptera</taxon>
        <taxon>Hemiptera</taxon>
        <taxon>Heteroptera</taxon>
        <taxon>Panheteroptera</taxon>
        <taxon>Cimicomorpha</taxon>
        <taxon>Cimicidae</taxon>
        <taxon>Cimex</taxon>
    </lineage>
</organism>
<sequence>MANVLRIGLLLATLSLITIWVQPSDADEVKKKRVIIKVPTRIKHVYHHHTKKIHIHKKKPKTKPHSIHVVHVEDEIDVHPKESWKSITWKAKGGKSKKMKNTKWNSHQSFEWKTPKGFSSSEESGESLAGEASRIKEDYSLGSGEEGYGRWYDDVEYSKKKGSKPRKVRAKSKGIINHYDYDESLYEDSYIDEDFRRPHKKPTRKAKYNKYKERMHKKLHKRPKYEEIYISEDYDDGYGKGVWPERKEHPSWHQKTKKEWVPSAPAVSEEPEEMQAMHQQNYMPYQTNYYDGSLKGTEWIGLPAPSTKLFVKPVVVPSVKQATGPPAGSGYHSKVSQGDDGLSVGYQSHVGHSNDFNQPSSSFQSVTFGDMPKHR</sequence>
<dbReference type="AlphaFoldDB" id="A0A8I6R6T7"/>
<feature type="chain" id="PRO_5035152912" description="CPR type cuticle protein" evidence="2">
    <location>
        <begin position="27"/>
        <end position="375"/>
    </location>
</feature>
<evidence type="ECO:0000256" key="1">
    <source>
        <dbReference type="SAM" id="MobiDB-lite"/>
    </source>
</evidence>
<keyword evidence="2" id="KW-0732">Signal</keyword>
<name>A0A8I6R6T7_CIMLE</name>
<protein>
    <recommendedName>
        <fullName evidence="5">CPR type cuticle protein</fullName>
    </recommendedName>
</protein>
<dbReference type="KEGG" id="clec:106660946"/>
<feature type="compositionally biased region" description="Polar residues" evidence="1">
    <location>
        <begin position="350"/>
        <end position="367"/>
    </location>
</feature>